<evidence type="ECO:0000313" key="4">
    <source>
        <dbReference type="EMBL" id="MDQ0463695.1"/>
    </source>
</evidence>
<proteinExistence type="inferred from homology"/>
<dbReference type="EMBL" id="JAUSVS010000002">
    <property type="protein sequence ID" value="MDQ0463695.1"/>
    <property type="molecule type" value="Genomic_DNA"/>
</dbReference>
<evidence type="ECO:0000256" key="3">
    <source>
        <dbReference type="SAM" id="SignalP"/>
    </source>
</evidence>
<dbReference type="PROSITE" id="PS51257">
    <property type="entry name" value="PROKAR_LIPOPROTEIN"/>
    <property type="match status" value="1"/>
</dbReference>
<keyword evidence="5" id="KW-1185">Reference proteome</keyword>
<evidence type="ECO:0000256" key="2">
    <source>
        <dbReference type="RuleBase" id="RU004328"/>
    </source>
</evidence>
<organism evidence="4 5">
    <name type="scientific">Caulobacter ginsengisoli</name>
    <dbReference type="NCBI Taxonomy" id="400775"/>
    <lineage>
        <taxon>Bacteria</taxon>
        <taxon>Pseudomonadati</taxon>
        <taxon>Pseudomonadota</taxon>
        <taxon>Alphaproteobacteria</taxon>
        <taxon>Caulobacterales</taxon>
        <taxon>Caulobacteraceae</taxon>
        <taxon>Caulobacter</taxon>
    </lineage>
</organism>
<feature type="signal peptide" evidence="3">
    <location>
        <begin position="1"/>
        <end position="23"/>
    </location>
</feature>
<dbReference type="PANTHER" id="PTHR11240">
    <property type="entry name" value="RIBONUCLEASE T2"/>
    <property type="match status" value="1"/>
</dbReference>
<accession>A0ABU0IQL7</accession>
<keyword evidence="4" id="KW-0456">Lyase</keyword>
<dbReference type="InterPro" id="IPR018188">
    <property type="entry name" value="RNase_T2_His_AS_1"/>
</dbReference>
<protein>
    <submittedName>
        <fullName evidence="4">Ribonuclease T2</fullName>
        <ecNumber evidence="4">4.6.1.19</ecNumber>
    </submittedName>
</protein>
<evidence type="ECO:0000313" key="5">
    <source>
        <dbReference type="Proteomes" id="UP001228905"/>
    </source>
</evidence>
<keyword evidence="3" id="KW-0732">Signal</keyword>
<comment type="caution">
    <text evidence="4">The sequence shown here is derived from an EMBL/GenBank/DDBJ whole genome shotgun (WGS) entry which is preliminary data.</text>
</comment>
<dbReference type="PANTHER" id="PTHR11240:SF22">
    <property type="entry name" value="RIBONUCLEASE T2"/>
    <property type="match status" value="1"/>
</dbReference>
<dbReference type="Gene3D" id="3.90.730.10">
    <property type="entry name" value="Ribonuclease T2-like"/>
    <property type="match status" value="1"/>
</dbReference>
<gene>
    <name evidence="4" type="ORF">QO010_001466</name>
</gene>
<dbReference type="InterPro" id="IPR001568">
    <property type="entry name" value="RNase_T2-like"/>
</dbReference>
<dbReference type="Proteomes" id="UP001228905">
    <property type="component" value="Unassembled WGS sequence"/>
</dbReference>
<dbReference type="SUPFAM" id="SSF55895">
    <property type="entry name" value="Ribonuclease Rh-like"/>
    <property type="match status" value="1"/>
</dbReference>
<dbReference type="PROSITE" id="PS00530">
    <property type="entry name" value="RNASE_T2_1"/>
    <property type="match status" value="1"/>
</dbReference>
<name>A0ABU0IQL7_9CAUL</name>
<dbReference type="GO" id="GO:0033897">
    <property type="term" value="F:ribonuclease T2 activity"/>
    <property type="evidence" value="ECO:0007669"/>
    <property type="project" value="UniProtKB-EC"/>
</dbReference>
<evidence type="ECO:0000256" key="1">
    <source>
        <dbReference type="ARBA" id="ARBA00007469"/>
    </source>
</evidence>
<dbReference type="EC" id="4.6.1.19" evidence="4"/>
<reference evidence="4 5" key="1">
    <citation type="submission" date="2023-07" db="EMBL/GenBank/DDBJ databases">
        <title>Genomic Encyclopedia of Type Strains, Phase IV (KMG-IV): sequencing the most valuable type-strain genomes for metagenomic binning, comparative biology and taxonomic classification.</title>
        <authorList>
            <person name="Goeker M."/>
        </authorList>
    </citation>
    <scope>NUCLEOTIDE SEQUENCE [LARGE SCALE GENOMIC DNA]</scope>
    <source>
        <strain evidence="4 5">DSM 18695</strain>
    </source>
</reference>
<feature type="chain" id="PRO_5045921182" evidence="3">
    <location>
        <begin position="24"/>
        <end position="242"/>
    </location>
</feature>
<dbReference type="InterPro" id="IPR036430">
    <property type="entry name" value="RNase_T2-like_sf"/>
</dbReference>
<dbReference type="Pfam" id="PF00445">
    <property type="entry name" value="Ribonuclease_T2"/>
    <property type="match status" value="1"/>
</dbReference>
<comment type="similarity">
    <text evidence="1 2">Belongs to the RNase T2 family.</text>
</comment>
<sequence length="242" mass="26187">MSLKHLAAAAAVVALFGACAPPAAPPASVACTVPADLAPAPVLTPPEDEIQSGVTNAYYLLALTWSPEWCRTNGQGTTKEELQCDREARGFVLHGLWPNGVAKPYPRYCRPVGGIDAQTVRQMFCRTPSPGLMQHEWQAHGACGWPDAKSYFRQSAALYDRIVFPKIETIPNPTAGAVRQAFIASNPWLSAGSIYLQVDKAQRLTEIRLCYDLKFQPMRCMSGTGTPDAIPIRLTPSANGGF</sequence>
<dbReference type="RefSeq" id="WP_307347824.1">
    <property type="nucleotide sequence ID" value="NZ_JAUSVS010000002.1"/>
</dbReference>